<evidence type="ECO:0000259" key="1">
    <source>
        <dbReference type="Pfam" id="PF12680"/>
    </source>
</evidence>
<dbReference type="InterPro" id="IPR037401">
    <property type="entry name" value="SnoaL-like"/>
</dbReference>
<dbReference type="InterPro" id="IPR032710">
    <property type="entry name" value="NTF2-like_dom_sf"/>
</dbReference>
<feature type="domain" description="SnoaL-like" evidence="1">
    <location>
        <begin position="6"/>
        <end position="105"/>
    </location>
</feature>
<dbReference type="SUPFAM" id="SSF54427">
    <property type="entry name" value="NTF2-like"/>
    <property type="match status" value="1"/>
</dbReference>
<organism evidence="2 3">
    <name type="scientific">Mycolicibacillus trivialis</name>
    <dbReference type="NCBI Taxonomy" id="1798"/>
    <lineage>
        <taxon>Bacteria</taxon>
        <taxon>Bacillati</taxon>
        <taxon>Actinomycetota</taxon>
        <taxon>Actinomycetes</taxon>
        <taxon>Mycobacteriales</taxon>
        <taxon>Mycobacteriaceae</taxon>
        <taxon>Mycolicibacillus</taxon>
    </lineage>
</organism>
<dbReference type="STRING" id="1798.AWC30_05700"/>
<dbReference type="RefSeq" id="WP_085109213.1">
    <property type="nucleotide sequence ID" value="NZ_JACKSN010000062.1"/>
</dbReference>
<protein>
    <submittedName>
        <fullName evidence="2">Polyketide cyclase</fullName>
    </submittedName>
</protein>
<name>A0A1X2EMH3_9MYCO</name>
<dbReference type="OrthoDB" id="1163083at2"/>
<gene>
    <name evidence="2" type="ORF">AWC30_05700</name>
</gene>
<dbReference type="Gene3D" id="3.10.450.50">
    <property type="match status" value="1"/>
</dbReference>
<dbReference type="Pfam" id="PF12680">
    <property type="entry name" value="SnoaL_2"/>
    <property type="match status" value="1"/>
</dbReference>
<accession>A0A1X2EMH3</accession>
<comment type="caution">
    <text evidence="2">The sequence shown here is derived from an EMBL/GenBank/DDBJ whole genome shotgun (WGS) entry which is preliminary data.</text>
</comment>
<keyword evidence="3" id="KW-1185">Reference proteome</keyword>
<evidence type="ECO:0000313" key="3">
    <source>
        <dbReference type="Proteomes" id="UP000193090"/>
    </source>
</evidence>
<sequence length="128" mass="14152">MTSPVITRWLELVEAGEFDGVAAMLADDPVFYSPAVFTPQRGKDTVLAYLSAAGKVFAGEDTGFRYVQQWHGERSAVLEFTATIDGVHVNGVDIIHWGDDEKIAEFKVMLRPIKALQTVIPKMAELLQ</sequence>
<evidence type="ECO:0000313" key="2">
    <source>
        <dbReference type="EMBL" id="ORX06798.1"/>
    </source>
</evidence>
<reference evidence="2 3" key="1">
    <citation type="submission" date="2016-01" db="EMBL/GenBank/DDBJ databases">
        <title>The new phylogeny of the genus Mycobacterium.</title>
        <authorList>
            <person name="Tarcisio F."/>
            <person name="Conor M."/>
            <person name="Antonella G."/>
            <person name="Elisabetta G."/>
            <person name="Giulia F.S."/>
            <person name="Sara T."/>
            <person name="Anna F."/>
            <person name="Clotilde B."/>
            <person name="Roberto B."/>
            <person name="Veronica D.S."/>
            <person name="Fabio R."/>
            <person name="Monica P."/>
            <person name="Olivier J."/>
            <person name="Enrico T."/>
            <person name="Nicola S."/>
        </authorList>
    </citation>
    <scope>NUCLEOTIDE SEQUENCE [LARGE SCALE GENOMIC DNA]</scope>
    <source>
        <strain evidence="2 3">DSM 44153</strain>
    </source>
</reference>
<dbReference type="Proteomes" id="UP000193090">
    <property type="component" value="Unassembled WGS sequence"/>
</dbReference>
<dbReference type="AlphaFoldDB" id="A0A1X2EMH3"/>
<dbReference type="EMBL" id="LQPZ01000014">
    <property type="protein sequence ID" value="ORX06798.1"/>
    <property type="molecule type" value="Genomic_DNA"/>
</dbReference>
<proteinExistence type="predicted"/>